<sequence>MINFNGNILEENSVLPIENRGYSYGDALFETIKASFGKILFWEDHYFRLMASMRIMRMEIPMNFTMEYLEEQILNTLESNGLLKSSARVKLMVHRNEGGLYTPNSNEVSFIISVKPVQDDFYMLQDSFYEIDLFKDYYVSPSLLSTLKTNNKALNVVGSIYVKENNLNNGLVLNTNKHVVEALNGNIFVVKGNVIKTAPISDGCLKGVMRKQIIDIIKSIPDYEIVEDSISPFELQKADEIFITNVIVGIQPVTKYRKKVYANGVSKDLLQKLNVKIRLN</sequence>
<dbReference type="Proteomes" id="UP000235826">
    <property type="component" value="Chromosome"/>
</dbReference>
<dbReference type="OrthoDB" id="9805628at2"/>
<dbReference type="CDD" id="cd00449">
    <property type="entry name" value="PLPDE_IV"/>
    <property type="match status" value="1"/>
</dbReference>
<accession>A0A2K9PLQ7</accession>
<evidence type="ECO:0000256" key="3">
    <source>
        <dbReference type="ARBA" id="ARBA00005072"/>
    </source>
</evidence>
<evidence type="ECO:0000256" key="5">
    <source>
        <dbReference type="ARBA" id="ARBA00013053"/>
    </source>
</evidence>
<comment type="pathway">
    <text evidence="2">Amino-acid biosynthesis; L-valine biosynthesis; L-valine from pyruvate: step 4/4.</text>
</comment>
<comment type="catalytic activity">
    <reaction evidence="7">
        <text>L-isoleucine + 2-oxoglutarate = (S)-3-methyl-2-oxopentanoate + L-glutamate</text>
        <dbReference type="Rhea" id="RHEA:24801"/>
        <dbReference type="ChEBI" id="CHEBI:16810"/>
        <dbReference type="ChEBI" id="CHEBI:29985"/>
        <dbReference type="ChEBI" id="CHEBI:35146"/>
        <dbReference type="ChEBI" id="CHEBI:58045"/>
        <dbReference type="EC" id="2.6.1.42"/>
    </reaction>
</comment>
<reference evidence="9 10" key="1">
    <citation type="submission" date="2018-01" db="EMBL/GenBank/DDBJ databases">
        <title>Complete genome sequence of Flavivirga eckloniae ECD14 isolated from seaweed Ecklonia cava.</title>
        <authorList>
            <person name="Lee J.H."/>
            <person name="Baik K.S."/>
            <person name="Seong C.N."/>
        </authorList>
    </citation>
    <scope>NUCLEOTIDE SEQUENCE [LARGE SCALE GENOMIC DNA]</scope>
    <source>
        <strain evidence="9 10">ECD14</strain>
    </source>
</reference>
<comment type="catalytic activity">
    <reaction evidence="6">
        <text>L-valine + 2-oxoglutarate = 3-methyl-2-oxobutanoate + L-glutamate</text>
        <dbReference type="Rhea" id="RHEA:24813"/>
        <dbReference type="ChEBI" id="CHEBI:11851"/>
        <dbReference type="ChEBI" id="CHEBI:16810"/>
        <dbReference type="ChEBI" id="CHEBI:29985"/>
        <dbReference type="ChEBI" id="CHEBI:57762"/>
        <dbReference type="EC" id="2.6.1.42"/>
    </reaction>
</comment>
<protein>
    <recommendedName>
        <fullName evidence="5">branched-chain-amino-acid transaminase</fullName>
        <ecNumber evidence="5">2.6.1.42</ecNumber>
    </recommendedName>
</protein>
<comment type="catalytic activity">
    <reaction evidence="8">
        <text>L-leucine + 2-oxoglutarate = 4-methyl-2-oxopentanoate + L-glutamate</text>
        <dbReference type="Rhea" id="RHEA:18321"/>
        <dbReference type="ChEBI" id="CHEBI:16810"/>
        <dbReference type="ChEBI" id="CHEBI:17865"/>
        <dbReference type="ChEBI" id="CHEBI:29985"/>
        <dbReference type="ChEBI" id="CHEBI:57427"/>
        <dbReference type="EC" id="2.6.1.42"/>
    </reaction>
</comment>
<dbReference type="GO" id="GO:0046394">
    <property type="term" value="P:carboxylic acid biosynthetic process"/>
    <property type="evidence" value="ECO:0007669"/>
    <property type="project" value="UniProtKB-ARBA"/>
</dbReference>
<dbReference type="RefSeq" id="WP_102754660.1">
    <property type="nucleotide sequence ID" value="NZ_CP025791.1"/>
</dbReference>
<dbReference type="PANTHER" id="PTHR42743:SF11">
    <property type="entry name" value="AMINODEOXYCHORISMATE LYASE"/>
    <property type="match status" value="1"/>
</dbReference>
<name>A0A2K9PLQ7_9FLAO</name>
<dbReference type="InterPro" id="IPR036038">
    <property type="entry name" value="Aminotransferase-like"/>
</dbReference>
<evidence type="ECO:0000256" key="6">
    <source>
        <dbReference type="ARBA" id="ARBA00048212"/>
    </source>
</evidence>
<dbReference type="Pfam" id="PF01063">
    <property type="entry name" value="Aminotran_4"/>
    <property type="match status" value="1"/>
</dbReference>
<dbReference type="EMBL" id="CP025791">
    <property type="protein sequence ID" value="AUP78001.1"/>
    <property type="molecule type" value="Genomic_DNA"/>
</dbReference>
<dbReference type="Gene3D" id="3.20.10.10">
    <property type="entry name" value="D-amino Acid Aminotransferase, subunit A, domain 2"/>
    <property type="match status" value="1"/>
</dbReference>
<evidence type="ECO:0000256" key="1">
    <source>
        <dbReference type="ARBA" id="ARBA00004824"/>
    </source>
</evidence>
<organism evidence="9 10">
    <name type="scientific">Flavivirga eckloniae</name>
    <dbReference type="NCBI Taxonomy" id="1803846"/>
    <lineage>
        <taxon>Bacteria</taxon>
        <taxon>Pseudomonadati</taxon>
        <taxon>Bacteroidota</taxon>
        <taxon>Flavobacteriia</taxon>
        <taxon>Flavobacteriales</taxon>
        <taxon>Flavobacteriaceae</taxon>
        <taxon>Flavivirga</taxon>
    </lineage>
</organism>
<dbReference type="EC" id="2.6.1.42" evidence="5"/>
<gene>
    <name evidence="9" type="ORF">C1H87_04445</name>
</gene>
<dbReference type="GO" id="GO:0004084">
    <property type="term" value="F:branched-chain-amino-acid transaminase activity"/>
    <property type="evidence" value="ECO:0007669"/>
    <property type="project" value="UniProtKB-EC"/>
</dbReference>
<proteinExistence type="inferred from homology"/>
<dbReference type="KEGG" id="fek:C1H87_04445"/>
<comment type="similarity">
    <text evidence="4">Belongs to the class-IV pyridoxal-phosphate-dependent aminotransferase family.</text>
</comment>
<evidence type="ECO:0000256" key="7">
    <source>
        <dbReference type="ARBA" id="ARBA00048798"/>
    </source>
</evidence>
<evidence type="ECO:0000256" key="2">
    <source>
        <dbReference type="ARBA" id="ARBA00004931"/>
    </source>
</evidence>
<dbReference type="SUPFAM" id="SSF56752">
    <property type="entry name" value="D-aminoacid aminotransferase-like PLP-dependent enzymes"/>
    <property type="match status" value="1"/>
</dbReference>
<keyword evidence="9" id="KW-0808">Transferase</keyword>
<comment type="pathway">
    <text evidence="3">Amino-acid biosynthesis; L-leucine biosynthesis; L-leucine from 3-methyl-2-oxobutanoate: step 4/4.</text>
</comment>
<comment type="pathway">
    <text evidence="1">Amino-acid biosynthesis; L-isoleucine biosynthesis; L-isoleucine from 2-oxobutanoate: step 4/4.</text>
</comment>
<dbReference type="InterPro" id="IPR043131">
    <property type="entry name" value="BCAT-like_N"/>
</dbReference>
<dbReference type="InterPro" id="IPR001544">
    <property type="entry name" value="Aminotrans_IV"/>
</dbReference>
<evidence type="ECO:0000313" key="9">
    <source>
        <dbReference type="EMBL" id="AUP78001.1"/>
    </source>
</evidence>
<dbReference type="PANTHER" id="PTHR42743">
    <property type="entry name" value="AMINO-ACID AMINOTRANSFERASE"/>
    <property type="match status" value="1"/>
</dbReference>
<evidence type="ECO:0000313" key="10">
    <source>
        <dbReference type="Proteomes" id="UP000235826"/>
    </source>
</evidence>
<dbReference type="AlphaFoldDB" id="A0A2K9PLQ7"/>
<keyword evidence="9" id="KW-0032">Aminotransferase</keyword>
<keyword evidence="10" id="KW-1185">Reference proteome</keyword>
<evidence type="ECO:0000256" key="4">
    <source>
        <dbReference type="ARBA" id="ARBA00009320"/>
    </source>
</evidence>
<dbReference type="InterPro" id="IPR043132">
    <property type="entry name" value="BCAT-like_C"/>
</dbReference>
<dbReference type="Gene3D" id="3.30.470.10">
    <property type="match status" value="1"/>
</dbReference>
<evidence type="ECO:0000256" key="8">
    <source>
        <dbReference type="ARBA" id="ARBA00049229"/>
    </source>
</evidence>
<dbReference type="InterPro" id="IPR050571">
    <property type="entry name" value="Class-IV_PLP-Dep_Aminotrnsfr"/>
</dbReference>